<dbReference type="AlphaFoldDB" id="A0AAW1PXW0"/>
<dbReference type="SUPFAM" id="SSF81383">
    <property type="entry name" value="F-box domain"/>
    <property type="match status" value="1"/>
</dbReference>
<comment type="caution">
    <text evidence="1">The sequence shown here is derived from an EMBL/GenBank/DDBJ whole genome shotgun (WGS) entry which is preliminary data.</text>
</comment>
<organism evidence="1 2">
    <name type="scientific">Symbiochloris irregularis</name>
    <dbReference type="NCBI Taxonomy" id="706552"/>
    <lineage>
        <taxon>Eukaryota</taxon>
        <taxon>Viridiplantae</taxon>
        <taxon>Chlorophyta</taxon>
        <taxon>core chlorophytes</taxon>
        <taxon>Trebouxiophyceae</taxon>
        <taxon>Trebouxiales</taxon>
        <taxon>Trebouxiaceae</taxon>
        <taxon>Symbiochloris</taxon>
    </lineage>
</organism>
<keyword evidence="2" id="KW-1185">Reference proteome</keyword>
<dbReference type="InterPro" id="IPR036047">
    <property type="entry name" value="F-box-like_dom_sf"/>
</dbReference>
<protein>
    <recommendedName>
        <fullName evidence="3">F-box domain-containing protein</fullName>
    </recommendedName>
</protein>
<evidence type="ECO:0000313" key="1">
    <source>
        <dbReference type="EMBL" id="KAK9813632.1"/>
    </source>
</evidence>
<name>A0AAW1PXW0_9CHLO</name>
<dbReference type="EMBL" id="JALJOQ010000003">
    <property type="protein sequence ID" value="KAK9813632.1"/>
    <property type="molecule type" value="Genomic_DNA"/>
</dbReference>
<gene>
    <name evidence="1" type="ORF">WJX73_000903</name>
</gene>
<sequence>MLASVQVCPCYCFLMEARNPGNSSVGLAEVADALQTLVLPLLDARTLCCLACTSTTFKEWVYGSPVPVWEAAARRDLPRPYPLPQPSIRQSIQQALRAHAEGEWNQIVGINFGAVWRSTSSP</sequence>
<evidence type="ECO:0000313" key="2">
    <source>
        <dbReference type="Proteomes" id="UP001465755"/>
    </source>
</evidence>
<evidence type="ECO:0008006" key="3">
    <source>
        <dbReference type="Google" id="ProtNLM"/>
    </source>
</evidence>
<proteinExistence type="predicted"/>
<reference evidence="1 2" key="1">
    <citation type="journal article" date="2024" name="Nat. Commun.">
        <title>Phylogenomics reveals the evolutionary origins of lichenization in chlorophyte algae.</title>
        <authorList>
            <person name="Puginier C."/>
            <person name="Libourel C."/>
            <person name="Otte J."/>
            <person name="Skaloud P."/>
            <person name="Haon M."/>
            <person name="Grisel S."/>
            <person name="Petersen M."/>
            <person name="Berrin J.G."/>
            <person name="Delaux P.M."/>
            <person name="Dal Grande F."/>
            <person name="Keller J."/>
        </authorList>
    </citation>
    <scope>NUCLEOTIDE SEQUENCE [LARGE SCALE GENOMIC DNA]</scope>
    <source>
        <strain evidence="1 2">SAG 2036</strain>
    </source>
</reference>
<dbReference type="Proteomes" id="UP001465755">
    <property type="component" value="Unassembled WGS sequence"/>
</dbReference>
<accession>A0AAW1PXW0</accession>